<gene>
    <name evidence="1" type="ORF">AC579_8131</name>
</gene>
<dbReference type="Proteomes" id="UP000073492">
    <property type="component" value="Unassembled WGS sequence"/>
</dbReference>
<dbReference type="OrthoDB" id="286301at2759"/>
<dbReference type="EMBL" id="LFZO01000107">
    <property type="protein sequence ID" value="KXT13675.1"/>
    <property type="molecule type" value="Genomic_DNA"/>
</dbReference>
<evidence type="ECO:0000313" key="1">
    <source>
        <dbReference type="EMBL" id="KXT13675.1"/>
    </source>
</evidence>
<keyword evidence="2" id="KW-1185">Reference proteome</keyword>
<reference evidence="1 2" key="1">
    <citation type="submission" date="2015-07" db="EMBL/GenBank/DDBJ databases">
        <title>Comparative genomics of the Sigatoka disease complex on banana suggests a link between parallel evolutionary changes in Pseudocercospora fijiensis and Pseudocercospora eumusae and increased virulence on the banana host.</title>
        <authorList>
            <person name="Chang T.-C."/>
            <person name="Salvucci A."/>
            <person name="Crous P.W."/>
            <person name="Stergiopoulos I."/>
        </authorList>
    </citation>
    <scope>NUCLEOTIDE SEQUENCE [LARGE SCALE GENOMIC DNA]</scope>
    <source>
        <strain evidence="1 2">CBS 116634</strain>
    </source>
</reference>
<evidence type="ECO:0000313" key="2">
    <source>
        <dbReference type="Proteomes" id="UP000073492"/>
    </source>
</evidence>
<sequence>MIAVFAAKYTHKVKKLVLSGYIKTSTKNMWLRYNRNDMDTDTRRDIEREKRIISDMVRDQFTTLYTDDYMFASGATVLEPLGKRKKTVNILSRYQILCRRA</sequence>
<comment type="caution">
    <text evidence="1">The sequence shown here is derived from an EMBL/GenBank/DDBJ whole genome shotgun (WGS) entry which is preliminary data.</text>
</comment>
<name>A0A139IGA0_9PEZI</name>
<proteinExistence type="predicted"/>
<organism evidence="1 2">
    <name type="scientific">Pseudocercospora musae</name>
    <dbReference type="NCBI Taxonomy" id="113226"/>
    <lineage>
        <taxon>Eukaryota</taxon>
        <taxon>Fungi</taxon>
        <taxon>Dikarya</taxon>
        <taxon>Ascomycota</taxon>
        <taxon>Pezizomycotina</taxon>
        <taxon>Dothideomycetes</taxon>
        <taxon>Dothideomycetidae</taxon>
        <taxon>Mycosphaerellales</taxon>
        <taxon>Mycosphaerellaceae</taxon>
        <taxon>Pseudocercospora</taxon>
    </lineage>
</organism>
<protein>
    <submittedName>
        <fullName evidence="1">Uncharacterized protein</fullName>
    </submittedName>
</protein>
<accession>A0A139IGA0</accession>
<dbReference type="AlphaFoldDB" id="A0A139IGA0"/>